<accession>A0AA37XIX4</accession>
<dbReference type="AlphaFoldDB" id="A0AA37XIX4"/>
<reference evidence="5" key="4">
    <citation type="submission" date="2023-02" db="EMBL/GenBank/DDBJ databases">
        <authorList>
            <person name="Sun Q."/>
            <person name="Mori K."/>
        </authorList>
    </citation>
    <scope>NUCLEOTIDE SEQUENCE</scope>
    <source>
        <strain evidence="5">NBRC 114545</strain>
    </source>
</reference>
<gene>
    <name evidence="4" type="ORF">C7K38_09705</name>
    <name evidence="5" type="ORF">GCM10025885_06590</name>
</gene>
<evidence type="ECO:0000313" key="5">
    <source>
        <dbReference type="EMBL" id="GMA71610.1"/>
    </source>
</evidence>
<protein>
    <submittedName>
        <fullName evidence="5">Transcriptional regulator</fullName>
    </submittedName>
</protein>
<dbReference type="KEGG" id="too:C7K38_09705"/>
<evidence type="ECO:0000256" key="2">
    <source>
        <dbReference type="ARBA" id="ARBA00023163"/>
    </source>
</evidence>
<reference evidence="5 7" key="2">
    <citation type="journal article" date="2014" name="Int. J. Syst. Evol. Microbiol.">
        <title>Complete genome sequence of Corynebacterium casei LMG S-19264T (=DSM 44701T), isolated from a smear-ripened cheese.</title>
        <authorList>
            <consortium name="US DOE Joint Genome Institute (JGI-PGF)"/>
            <person name="Walter F."/>
            <person name="Albersmeier A."/>
            <person name="Kalinowski J."/>
            <person name="Ruckert C."/>
        </authorList>
    </citation>
    <scope>NUCLEOTIDE SEQUENCE [LARGE SCALE GENOMIC DNA]</scope>
    <source>
        <strain evidence="5 7">NBRC 114545</strain>
    </source>
</reference>
<reference evidence="4" key="3">
    <citation type="submission" date="2018-03" db="EMBL/GenBank/DDBJ databases">
        <authorList>
            <person name="Jeon C.O."/>
        </authorList>
    </citation>
    <scope>NUCLEOTIDE SEQUENCE</scope>
    <source>
        <strain evidence="4">JCM 31126</strain>
    </source>
</reference>
<evidence type="ECO:0000313" key="6">
    <source>
        <dbReference type="Proteomes" id="UP000268310"/>
    </source>
</evidence>
<organism evidence="5 7">
    <name type="scientific">Tetragenococcus osmophilus</name>
    <dbReference type="NCBI Taxonomy" id="526944"/>
    <lineage>
        <taxon>Bacteria</taxon>
        <taxon>Bacillati</taxon>
        <taxon>Bacillota</taxon>
        <taxon>Bacilli</taxon>
        <taxon>Lactobacillales</taxon>
        <taxon>Enterococcaceae</taxon>
        <taxon>Tetragenococcus</taxon>
    </lineage>
</organism>
<dbReference type="RefSeq" id="WP_123936405.1">
    <property type="nucleotide sequence ID" value="NZ_BSUW01000001.1"/>
</dbReference>
<dbReference type="Pfam" id="PF05043">
    <property type="entry name" value="Mga"/>
    <property type="match status" value="1"/>
</dbReference>
<sequence length="473" mass="55846">MQLLDLLDKDHKVQMRVMNYFLQKGPRVKIKELNEHMDVSYPTLQKTLNGLHLSLHHFNKEASLDKKSSDVFQLVLPSNFSVQHFFYTYLEQSLNYMILINLFYEKEISITKLAQKNNLSEASVFRRLKTINHMLAEFDIQFKNKKLTGKQLQIQRFYFQLFYKTVPRDHFIHLTTNDAINNLITVLKREFQLHLSKKQEQMLSLQLHIMQQRLDYRQPAKNEVAHNRRQQIEKDPFYQELKNILTRFFSRFALPGADNEALQLYLFFISEGLLPYENKWGQRSSLFHYFLTINQKIYQTITQKKAYDPTFTSFLLQNHVKITFYKGEIHPNENHALLLSDIDPNTMNQCMSIVEKSLTRKISHSQWVMLDASYGLIYDIYQRRLQKEVLIGVIDDGSLEAEEIMRFIKQSLAGMANITIKKAKKRNYDLLVAKDVSDLQSLSYTQSYLLTGVLSSFEAQRLKDAVQKIIQEK</sequence>
<dbReference type="EMBL" id="CP027783">
    <property type="protein sequence ID" value="AYW48620.1"/>
    <property type="molecule type" value="Genomic_DNA"/>
</dbReference>
<reference evidence="4 6" key="1">
    <citation type="journal article" date="2012" name="Int. J. Syst. Evol. Microbiol.">
        <title>Characterization of Tetragenococcus strains from sugar thick juice reveals a novel species, Tetragenococcus osmophilus sp. nov., and divides Tetragenococcus halophilus into two subspecies, T. halophilus subsp. halophilus subsp. nov. and T. halophilus subsp. flandriensis subsp. nov.</title>
        <authorList>
            <person name="Juste A."/>
            <person name="Van Trappen S."/>
            <person name="Verreth C."/>
            <person name="Cleenwerck I."/>
            <person name="De Vos P."/>
            <person name="Lievens B."/>
            <person name="Willems K.A."/>
        </authorList>
    </citation>
    <scope>NUCLEOTIDE SEQUENCE [LARGE SCALE GENOMIC DNA]</scope>
    <source>
        <strain evidence="4 6">JCM 31126</strain>
    </source>
</reference>
<proteinExistence type="predicted"/>
<dbReference type="Proteomes" id="UP001157039">
    <property type="component" value="Unassembled WGS sequence"/>
</dbReference>
<evidence type="ECO:0000259" key="3">
    <source>
        <dbReference type="Pfam" id="PF05043"/>
    </source>
</evidence>
<dbReference type="EMBL" id="BSUW01000001">
    <property type="protein sequence ID" value="GMA71610.1"/>
    <property type="molecule type" value="Genomic_DNA"/>
</dbReference>
<name>A0AA37XIX4_9ENTE</name>
<keyword evidence="2" id="KW-0804">Transcription</keyword>
<feature type="domain" description="Mga helix-turn-helix" evidence="3">
    <location>
        <begin position="79"/>
        <end position="162"/>
    </location>
</feature>
<dbReference type="PANTHER" id="PTHR30185:SF18">
    <property type="entry name" value="TRANSCRIPTIONAL REGULATOR MTLR"/>
    <property type="match status" value="1"/>
</dbReference>
<dbReference type="Gene3D" id="1.10.10.10">
    <property type="entry name" value="Winged helix-like DNA-binding domain superfamily/Winged helix DNA-binding domain"/>
    <property type="match status" value="1"/>
</dbReference>
<dbReference type="Proteomes" id="UP000268310">
    <property type="component" value="Chromosome"/>
</dbReference>
<dbReference type="InterPro" id="IPR036388">
    <property type="entry name" value="WH-like_DNA-bd_sf"/>
</dbReference>
<evidence type="ECO:0000313" key="4">
    <source>
        <dbReference type="EMBL" id="AYW48620.1"/>
    </source>
</evidence>
<evidence type="ECO:0000313" key="7">
    <source>
        <dbReference type="Proteomes" id="UP001157039"/>
    </source>
</evidence>
<keyword evidence="1" id="KW-0805">Transcription regulation</keyword>
<evidence type="ECO:0000256" key="1">
    <source>
        <dbReference type="ARBA" id="ARBA00023015"/>
    </source>
</evidence>
<dbReference type="InterPro" id="IPR007737">
    <property type="entry name" value="Mga_HTH"/>
</dbReference>
<dbReference type="InterPro" id="IPR050661">
    <property type="entry name" value="BglG_antiterminators"/>
</dbReference>
<keyword evidence="6" id="KW-1185">Reference proteome</keyword>
<dbReference type="PANTHER" id="PTHR30185">
    <property type="entry name" value="CRYPTIC BETA-GLUCOSIDE BGL OPERON ANTITERMINATOR"/>
    <property type="match status" value="1"/>
</dbReference>